<organism evidence="2 3">
    <name type="scientific">Furfurilactobacillus curtus</name>
    <dbReference type="NCBI Taxonomy" id="1746200"/>
    <lineage>
        <taxon>Bacteria</taxon>
        <taxon>Bacillati</taxon>
        <taxon>Bacillota</taxon>
        <taxon>Bacilli</taxon>
        <taxon>Lactobacillales</taxon>
        <taxon>Lactobacillaceae</taxon>
        <taxon>Furfurilactobacillus</taxon>
    </lineage>
</organism>
<gene>
    <name evidence="2" type="ORF">JCM31185_01090</name>
</gene>
<dbReference type="PANTHER" id="PTHR33797">
    <property type="entry name" value="ORGANIC HYDROPEROXIDE RESISTANCE PROTEIN-LIKE"/>
    <property type="match status" value="1"/>
</dbReference>
<reference evidence="2 3" key="1">
    <citation type="submission" date="2022-03" db="EMBL/GenBank/DDBJ databases">
        <title>Draft genome sequence of Furfurilactobacillus curtus JCM 31185.</title>
        <authorList>
            <person name="Suzuki S."/>
            <person name="Endo A."/>
            <person name="Kajikawa A."/>
        </authorList>
    </citation>
    <scope>NUCLEOTIDE SEQUENCE [LARGE SCALE GENOMIC DNA]</scope>
    <source>
        <strain evidence="2 3">JCM 31185</strain>
    </source>
</reference>
<accession>A0ABQ5JL29</accession>
<dbReference type="EMBL" id="BQXO01000001">
    <property type="protein sequence ID" value="GKT04820.1"/>
    <property type="molecule type" value="Genomic_DNA"/>
</dbReference>
<evidence type="ECO:0000313" key="2">
    <source>
        <dbReference type="EMBL" id="GKT04820.1"/>
    </source>
</evidence>
<keyword evidence="3" id="KW-1185">Reference proteome</keyword>
<evidence type="ECO:0000256" key="1">
    <source>
        <dbReference type="ARBA" id="ARBA00007378"/>
    </source>
</evidence>
<dbReference type="Proteomes" id="UP001628078">
    <property type="component" value="Unassembled WGS sequence"/>
</dbReference>
<evidence type="ECO:0000313" key="3">
    <source>
        <dbReference type="Proteomes" id="UP001628078"/>
    </source>
</evidence>
<sequence>MAVEGSLYHTRVVNENGLVGQSFVEGNEGLSIGVSSSLIKAAGANPEQFVGFALSTCFNATLRLVEQQRGLAQDTEVLTQVDILKDTLGYKFIVAAQVMFPNANEVDAQSILADALNQCPVAKLLKDNDNVNFRIVDKFGDISTNYGE</sequence>
<dbReference type="SUPFAM" id="SSF82784">
    <property type="entry name" value="OsmC-like"/>
    <property type="match status" value="1"/>
</dbReference>
<dbReference type="PANTHER" id="PTHR33797:SF2">
    <property type="entry name" value="ORGANIC HYDROPEROXIDE RESISTANCE PROTEIN-LIKE"/>
    <property type="match status" value="1"/>
</dbReference>
<dbReference type="InterPro" id="IPR015946">
    <property type="entry name" value="KH_dom-like_a/b"/>
</dbReference>
<protein>
    <submittedName>
        <fullName evidence="2">Dihydroneopterin aldolase</fullName>
    </submittedName>
</protein>
<comment type="similarity">
    <text evidence="1">Belongs to the OsmC/Ohr family.</text>
</comment>
<dbReference type="InterPro" id="IPR019953">
    <property type="entry name" value="OHR"/>
</dbReference>
<proteinExistence type="inferred from homology"/>
<dbReference type="InterPro" id="IPR036102">
    <property type="entry name" value="OsmC/Ohrsf"/>
</dbReference>
<dbReference type="Gene3D" id="3.30.300.20">
    <property type="match status" value="1"/>
</dbReference>
<dbReference type="InterPro" id="IPR003718">
    <property type="entry name" value="OsmC/Ohr_fam"/>
</dbReference>
<comment type="caution">
    <text evidence="2">The sequence shown here is derived from an EMBL/GenBank/DDBJ whole genome shotgun (WGS) entry which is preliminary data.</text>
</comment>
<name>A0ABQ5JL29_9LACO</name>
<dbReference type="Pfam" id="PF02566">
    <property type="entry name" value="OsmC"/>
    <property type="match status" value="1"/>
</dbReference>
<dbReference type="RefSeq" id="WP_407882043.1">
    <property type="nucleotide sequence ID" value="NZ_BQXO01000001.1"/>
</dbReference>